<dbReference type="HOGENOM" id="CLU_070764_7_3_0"/>
<dbReference type="Pfam" id="PF00881">
    <property type="entry name" value="Nitroreductase"/>
    <property type="match status" value="2"/>
</dbReference>
<name>E3H8F5_ILYPC</name>
<feature type="domain" description="Nitroreductase" evidence="1">
    <location>
        <begin position="6"/>
        <end position="61"/>
    </location>
</feature>
<sequence length="180" mass="20324">MLFELLKKRRSIRKFQEKPVETEKLETILKAGLISPSGKNKRPWEFVVVDDSAKLDKLSKAKPAGGQLVKDAPVAIVVLGREEKSDTWLEDCSIALTFMQLEAEEKGLKSCWVQIDKRPSEDGRGADVIAREILGIEEDIKVLAILAMGYPEQERPAYTEEDMDFSKVHYNSYGTSYTSK</sequence>
<dbReference type="Proteomes" id="UP000006875">
    <property type="component" value="Chromosome"/>
</dbReference>
<dbReference type="KEGG" id="ipo:Ilyop_0939"/>
<dbReference type="Gene3D" id="3.40.109.10">
    <property type="entry name" value="NADH Oxidase"/>
    <property type="match status" value="1"/>
</dbReference>
<organism evidence="2 3">
    <name type="scientific">Ilyobacter polytropus (strain ATCC 51220 / DSM 2926 / LMG 16218 / CuHBu1)</name>
    <dbReference type="NCBI Taxonomy" id="572544"/>
    <lineage>
        <taxon>Bacteria</taxon>
        <taxon>Fusobacteriati</taxon>
        <taxon>Fusobacteriota</taxon>
        <taxon>Fusobacteriia</taxon>
        <taxon>Fusobacteriales</taxon>
        <taxon>Fusobacteriaceae</taxon>
        <taxon>Ilyobacter</taxon>
    </lineage>
</organism>
<evidence type="ECO:0000313" key="2">
    <source>
        <dbReference type="EMBL" id="ADO82722.1"/>
    </source>
</evidence>
<dbReference type="SUPFAM" id="SSF55469">
    <property type="entry name" value="FMN-dependent nitroreductase-like"/>
    <property type="match status" value="1"/>
</dbReference>
<dbReference type="AlphaFoldDB" id="E3H8F5"/>
<dbReference type="PANTHER" id="PTHR23026:SF117">
    <property type="entry name" value="NITROREDUCTASE"/>
    <property type="match status" value="1"/>
</dbReference>
<evidence type="ECO:0000313" key="3">
    <source>
        <dbReference type="Proteomes" id="UP000006875"/>
    </source>
</evidence>
<reference evidence="2 3" key="1">
    <citation type="journal article" date="2010" name="Stand. Genomic Sci.">
        <title>Complete genome sequence of Ilyobacter polytropus type strain (CuHbu1).</title>
        <authorList>
            <person name="Sikorski J."/>
            <person name="Chertkov O."/>
            <person name="Lapidus A."/>
            <person name="Nolan M."/>
            <person name="Lucas S."/>
            <person name="Del Rio T.G."/>
            <person name="Tice H."/>
            <person name="Cheng J.F."/>
            <person name="Tapia R."/>
            <person name="Han C."/>
            <person name="Goodwin L."/>
            <person name="Pitluck S."/>
            <person name="Liolios K."/>
            <person name="Ivanova N."/>
            <person name="Mavromatis K."/>
            <person name="Mikhailova N."/>
            <person name="Pati A."/>
            <person name="Chen A."/>
            <person name="Palaniappan K."/>
            <person name="Land M."/>
            <person name="Hauser L."/>
            <person name="Chang Y.J."/>
            <person name="Jeffries C.D."/>
            <person name="Brambilla E."/>
            <person name="Yasawong M."/>
            <person name="Rohde M."/>
            <person name="Pukall R."/>
            <person name="Spring S."/>
            <person name="Goker M."/>
            <person name="Woyke T."/>
            <person name="Bristow J."/>
            <person name="Eisen J.A."/>
            <person name="Markowitz V."/>
            <person name="Hugenholtz P."/>
            <person name="Kyrpides N.C."/>
            <person name="Klenk H.P."/>
        </authorList>
    </citation>
    <scope>NUCLEOTIDE SEQUENCE [LARGE SCALE GENOMIC DNA]</scope>
    <source>
        <strain evidence="3">ATCC 51220 / DSM 2926 / LMG 16218 / CuHBu1</strain>
    </source>
</reference>
<proteinExistence type="predicted"/>
<feature type="domain" description="Nitroreductase" evidence="1">
    <location>
        <begin position="66"/>
        <end position="150"/>
    </location>
</feature>
<dbReference type="GO" id="GO:0016491">
    <property type="term" value="F:oxidoreductase activity"/>
    <property type="evidence" value="ECO:0007669"/>
    <property type="project" value="InterPro"/>
</dbReference>
<keyword evidence="3" id="KW-1185">Reference proteome</keyword>
<accession>E3H8F5</accession>
<dbReference type="CDD" id="cd02151">
    <property type="entry name" value="nitroreductase"/>
    <property type="match status" value="1"/>
</dbReference>
<evidence type="ECO:0000259" key="1">
    <source>
        <dbReference type="Pfam" id="PF00881"/>
    </source>
</evidence>
<dbReference type="InterPro" id="IPR000415">
    <property type="entry name" value="Nitroreductase-like"/>
</dbReference>
<gene>
    <name evidence="2" type="ordered locus">Ilyop_0939</name>
</gene>
<dbReference type="OrthoDB" id="9783470at2"/>
<dbReference type="InterPro" id="IPR050627">
    <property type="entry name" value="Nitroreductase/BluB"/>
</dbReference>
<dbReference type="InterPro" id="IPR029479">
    <property type="entry name" value="Nitroreductase"/>
</dbReference>
<dbReference type="eggNOG" id="COG0778">
    <property type="taxonomic scope" value="Bacteria"/>
</dbReference>
<protein>
    <submittedName>
        <fullName evidence="2">Nitroreductase</fullName>
    </submittedName>
</protein>
<dbReference type="STRING" id="572544.Ilyop_0939"/>
<dbReference type="RefSeq" id="WP_013387390.1">
    <property type="nucleotide sequence ID" value="NC_014632.1"/>
</dbReference>
<dbReference type="EMBL" id="CP002281">
    <property type="protein sequence ID" value="ADO82722.1"/>
    <property type="molecule type" value="Genomic_DNA"/>
</dbReference>
<dbReference type="PANTHER" id="PTHR23026">
    <property type="entry name" value="NADPH NITROREDUCTASE"/>
    <property type="match status" value="1"/>
</dbReference>